<sequence length="99" mass="10528">MREISMTTNRIFLASSPLTLGAIGVLLIATACLIAFPGSMAVWQAASWSLVAALLALCFLVPLSAYSLATLRVTRTWQRIASCATGFIILVVVAIGWLT</sequence>
<evidence type="ECO:0000256" key="1">
    <source>
        <dbReference type="SAM" id="Phobius"/>
    </source>
</evidence>
<feature type="transmembrane region" description="Helical" evidence="1">
    <location>
        <begin position="48"/>
        <end position="68"/>
    </location>
</feature>
<evidence type="ECO:0000313" key="2">
    <source>
        <dbReference type="EMBL" id="MDI9239918.1"/>
    </source>
</evidence>
<keyword evidence="1" id="KW-1133">Transmembrane helix</keyword>
<feature type="transmembrane region" description="Helical" evidence="1">
    <location>
        <begin position="80"/>
        <end position="98"/>
    </location>
</feature>
<organism evidence="2 3">
    <name type="scientific">Lysobacter stagni</name>
    <dbReference type="NCBI Taxonomy" id="3045172"/>
    <lineage>
        <taxon>Bacteria</taxon>
        <taxon>Pseudomonadati</taxon>
        <taxon>Pseudomonadota</taxon>
        <taxon>Gammaproteobacteria</taxon>
        <taxon>Lysobacterales</taxon>
        <taxon>Lysobacteraceae</taxon>
        <taxon>Lysobacter</taxon>
    </lineage>
</organism>
<dbReference type="Proteomes" id="UP001321580">
    <property type="component" value="Unassembled WGS sequence"/>
</dbReference>
<reference evidence="2 3" key="1">
    <citation type="submission" date="2023-05" db="EMBL/GenBank/DDBJ databases">
        <title>Lysobacter sp. strain LF1 Genome sequencing and assembly.</title>
        <authorList>
            <person name="Jung Y."/>
        </authorList>
    </citation>
    <scope>NUCLEOTIDE SEQUENCE [LARGE SCALE GENOMIC DNA]</scope>
    <source>
        <strain evidence="2 3">LF1</strain>
    </source>
</reference>
<gene>
    <name evidence="2" type="ORF">QLQ15_13480</name>
</gene>
<proteinExistence type="predicted"/>
<evidence type="ECO:0008006" key="4">
    <source>
        <dbReference type="Google" id="ProtNLM"/>
    </source>
</evidence>
<evidence type="ECO:0000313" key="3">
    <source>
        <dbReference type="Proteomes" id="UP001321580"/>
    </source>
</evidence>
<name>A0ABT6XIM4_9GAMM</name>
<keyword evidence="1" id="KW-0472">Membrane</keyword>
<keyword evidence="3" id="KW-1185">Reference proteome</keyword>
<keyword evidence="1" id="KW-0812">Transmembrane</keyword>
<dbReference type="PROSITE" id="PS51257">
    <property type="entry name" value="PROKAR_LIPOPROTEIN"/>
    <property type="match status" value="1"/>
</dbReference>
<accession>A0ABT6XIM4</accession>
<protein>
    <recommendedName>
        <fullName evidence="4">DUF1634 domain-containing protein</fullName>
    </recommendedName>
</protein>
<feature type="transmembrane region" description="Helical" evidence="1">
    <location>
        <begin position="12"/>
        <end position="36"/>
    </location>
</feature>
<dbReference type="RefSeq" id="WP_283213281.1">
    <property type="nucleotide sequence ID" value="NZ_JASGBI010000001.1"/>
</dbReference>
<comment type="caution">
    <text evidence="2">The sequence shown here is derived from an EMBL/GenBank/DDBJ whole genome shotgun (WGS) entry which is preliminary data.</text>
</comment>
<dbReference type="EMBL" id="JASGBI010000001">
    <property type="protein sequence ID" value="MDI9239918.1"/>
    <property type="molecule type" value="Genomic_DNA"/>
</dbReference>